<evidence type="ECO:0000256" key="1">
    <source>
        <dbReference type="ARBA" id="ARBA00022723"/>
    </source>
</evidence>
<dbReference type="Gene3D" id="3.40.630.50">
    <property type="entry name" value="AF0625-like"/>
    <property type="match status" value="1"/>
</dbReference>
<gene>
    <name evidence="4" type="primary">dtdA</name>
    <name evidence="6" type="ORF">ABNG04_12375</name>
</gene>
<protein>
    <recommendedName>
        <fullName evidence="4">D-aminoacyl-tRNA deacylase</fullName>
        <ecNumber evidence="4">3.1.1.96</ecNumber>
    </recommendedName>
</protein>
<dbReference type="Pfam" id="PF04414">
    <property type="entry name" value="tRNA_deacylase"/>
    <property type="match status" value="1"/>
</dbReference>
<feature type="compositionally biased region" description="Basic and acidic residues" evidence="5">
    <location>
        <begin position="463"/>
        <end position="473"/>
    </location>
</feature>
<organism evidence="6 7">
    <name type="scientific">Halorubrum miltondacostae</name>
    <dbReference type="NCBI Taxonomy" id="3076378"/>
    <lineage>
        <taxon>Archaea</taxon>
        <taxon>Methanobacteriati</taxon>
        <taxon>Methanobacteriota</taxon>
        <taxon>Stenosarchaea group</taxon>
        <taxon>Halobacteria</taxon>
        <taxon>Halobacteriales</taxon>
        <taxon>Haloferacaceae</taxon>
        <taxon>Halorubrum</taxon>
    </lineage>
</organism>
<dbReference type="Proteomes" id="UP001567572">
    <property type="component" value="Unassembled WGS sequence"/>
</dbReference>
<comment type="caution">
    <text evidence="6">The sequence shown here is derived from an EMBL/GenBank/DDBJ whole genome shotgun (WGS) entry which is preliminary data.</text>
</comment>
<keyword evidence="1 4" id="KW-0479">Metal-binding</keyword>
<keyword evidence="2 4" id="KW-0378">Hydrolase</keyword>
<dbReference type="RefSeq" id="WP_371162725.1">
    <property type="nucleotide sequence ID" value="NZ_JBEDNX010000008.1"/>
</dbReference>
<evidence type="ECO:0000313" key="6">
    <source>
        <dbReference type="EMBL" id="MEZ3164659.1"/>
    </source>
</evidence>
<keyword evidence="3 4" id="KW-0862">Zinc</keyword>
<dbReference type="Gene3D" id="3.40.50.10700">
    <property type="entry name" value="AF0625-like"/>
    <property type="match status" value="1"/>
</dbReference>
<sequence length="480" mass="50372">MIAIVVSRADSASAHIGERLLEVGDWEAREDESRPDADGGGTYYRTAGFELREFDELHIRLSDPAAAFDCAPAFLAFVSRHSGETGELLTAHVTGNFGEAKYGGDPESLARAAPGAEKRVVEALARHAPEGYEVGIECTHHGPTDVSVPSLFVELGSDEPQWADPEAAAAVARAVLDLRGTGANLVDKGVDDAATEARPRHVVGFGGAHYAPRFTRIVRKTEWAVGHVGADWALADLGAPAANRDVIDAAFDRSRANRAVIDGDRPELAAVVEELGYRVVSETWVREVGDAPLPLVERLEAAIGPVDGGLRFGAVVDEVSETAVAEADDAVGPEAAVRLRDLPAELLARAQGLDADAAREAVERVAVAFDTEQGGTRAAGRVAFAADPKAPGYGDLVEGLAGVLEAGYDDVEVAPERNAVVADETAFDPGLAAERGVPEGPAFGRLADGEAVEVDGETVEPGDVSRTRTDRFPIDGAVLE</sequence>
<comment type="catalytic activity">
    <reaction evidence="4">
        <text>a D-aminoacyl-tRNA + H2O = a tRNA + a D-alpha-amino acid + H(+)</text>
        <dbReference type="Rhea" id="RHEA:13953"/>
        <dbReference type="Rhea" id="RHEA-COMP:10123"/>
        <dbReference type="Rhea" id="RHEA-COMP:10124"/>
        <dbReference type="ChEBI" id="CHEBI:15377"/>
        <dbReference type="ChEBI" id="CHEBI:15378"/>
        <dbReference type="ChEBI" id="CHEBI:59871"/>
        <dbReference type="ChEBI" id="CHEBI:78442"/>
        <dbReference type="ChEBI" id="CHEBI:79333"/>
        <dbReference type="EC" id="3.1.1.96"/>
    </reaction>
</comment>
<comment type="function">
    <text evidence="4">D-aminoacyl-tRNA deacylase with broad substrate specificity. By recycling D-aminoacyl-tRNA to D-amino acids and free tRNA molecules, this enzyme counteracts the toxicity associated with the formation of D-aminoacyl-tRNA entities in vivo.</text>
</comment>
<evidence type="ECO:0000256" key="4">
    <source>
        <dbReference type="HAMAP-Rule" id="MF_00562"/>
    </source>
</evidence>
<dbReference type="SUPFAM" id="SSF142535">
    <property type="entry name" value="AF0625-like"/>
    <property type="match status" value="1"/>
</dbReference>
<reference evidence="6 7" key="1">
    <citation type="submission" date="2024-06" db="EMBL/GenBank/DDBJ databases">
        <title>Halorubrum miltondacostae sp. nov., a potential PHA producer isolated from an inland solar saltern in Rio Maior, Portugal.</title>
        <authorList>
            <person name="Albuquerque L."/>
            <person name="Viver T."/>
            <person name="Barroso C."/>
            <person name="Claudino R."/>
            <person name="Galvan M."/>
            <person name="Simoes G."/>
            <person name="Lobo Da Cunha A."/>
            <person name="Egas C."/>
        </authorList>
    </citation>
    <scope>NUCLEOTIDE SEQUENCE [LARGE SCALE GENOMIC DNA]</scope>
    <source>
        <strain evidence="6 7">RMP-11</strain>
    </source>
</reference>
<comment type="cofactor">
    <cofactor evidence="4">
        <name>Zn(2+)</name>
        <dbReference type="ChEBI" id="CHEBI:29105"/>
    </cofactor>
    <text evidence="4">Binds 2 Zn(2+) ions per subunit.</text>
</comment>
<dbReference type="PANTHER" id="PTHR34667:SF1">
    <property type="entry name" value="D-AMINOACYL-TRNA DEACYLASE"/>
    <property type="match status" value="1"/>
</dbReference>
<keyword evidence="7" id="KW-1185">Reference proteome</keyword>
<dbReference type="InterPro" id="IPR018033">
    <property type="entry name" value="Deacylase_DtdA_archaea"/>
</dbReference>
<evidence type="ECO:0000256" key="3">
    <source>
        <dbReference type="ARBA" id="ARBA00022833"/>
    </source>
</evidence>
<dbReference type="GO" id="GO:0051499">
    <property type="term" value="F:D-aminoacyl-tRNA deacylase activity"/>
    <property type="evidence" value="ECO:0007669"/>
    <property type="project" value="UniProtKB-UniRule"/>
</dbReference>
<proteinExistence type="inferred from homology"/>
<evidence type="ECO:0000313" key="7">
    <source>
        <dbReference type="Proteomes" id="UP001567572"/>
    </source>
</evidence>
<dbReference type="PANTHER" id="PTHR34667">
    <property type="entry name" value="D-AMINOACYL-TRNA DEACYLASE"/>
    <property type="match status" value="1"/>
</dbReference>
<feature type="region of interest" description="Disordered" evidence="5">
    <location>
        <begin position="454"/>
        <end position="475"/>
    </location>
</feature>
<dbReference type="GO" id="GO:0019478">
    <property type="term" value="P:D-amino acid catabolic process"/>
    <property type="evidence" value="ECO:0007669"/>
    <property type="project" value="UniProtKB-UniRule"/>
</dbReference>
<dbReference type="EC" id="3.1.1.96" evidence="4"/>
<accession>A0ABD5M319</accession>
<dbReference type="NCBIfam" id="NF011435">
    <property type="entry name" value="PRK14866.1-1"/>
    <property type="match status" value="1"/>
</dbReference>
<dbReference type="InterPro" id="IPR007508">
    <property type="entry name" value="DtdA"/>
</dbReference>
<evidence type="ECO:0000256" key="2">
    <source>
        <dbReference type="ARBA" id="ARBA00022801"/>
    </source>
</evidence>
<comment type="subunit">
    <text evidence="4">Monomer.</text>
</comment>
<dbReference type="HAMAP" id="MF_00562">
    <property type="entry name" value="Deacylase_DtdA"/>
    <property type="match status" value="1"/>
</dbReference>
<dbReference type="GO" id="GO:0008270">
    <property type="term" value="F:zinc ion binding"/>
    <property type="evidence" value="ECO:0007669"/>
    <property type="project" value="UniProtKB-UniRule"/>
</dbReference>
<dbReference type="AlphaFoldDB" id="A0ABD5M319"/>
<comment type="catalytic activity">
    <reaction evidence="4">
        <text>glycyl-tRNA(Ala) + H2O = tRNA(Ala) + glycine + H(+)</text>
        <dbReference type="Rhea" id="RHEA:53744"/>
        <dbReference type="Rhea" id="RHEA-COMP:9657"/>
        <dbReference type="Rhea" id="RHEA-COMP:13640"/>
        <dbReference type="ChEBI" id="CHEBI:15377"/>
        <dbReference type="ChEBI" id="CHEBI:15378"/>
        <dbReference type="ChEBI" id="CHEBI:57305"/>
        <dbReference type="ChEBI" id="CHEBI:78442"/>
        <dbReference type="ChEBI" id="CHEBI:78522"/>
        <dbReference type="EC" id="3.1.1.96"/>
    </reaction>
</comment>
<name>A0ABD5M319_9EURY</name>
<dbReference type="EMBL" id="JBEDNY010000004">
    <property type="protein sequence ID" value="MEZ3164659.1"/>
    <property type="molecule type" value="Genomic_DNA"/>
</dbReference>
<evidence type="ECO:0000256" key="5">
    <source>
        <dbReference type="SAM" id="MobiDB-lite"/>
    </source>
</evidence>
<comment type="similarity">
    <text evidence="4">Belongs to the DtdA deacylase family.</text>
</comment>